<dbReference type="FunFam" id="1.20.1740.10:FF:000039">
    <property type="entry name" value="Neutral amino acid transporter (Eurofung)"/>
    <property type="match status" value="1"/>
</dbReference>
<dbReference type="EMBL" id="MDYP01000044">
    <property type="protein sequence ID" value="OQE01188.1"/>
    <property type="molecule type" value="Genomic_DNA"/>
</dbReference>
<dbReference type="AlphaFoldDB" id="A0A1V6RI59"/>
<feature type="transmembrane region" description="Helical" evidence="7">
    <location>
        <begin position="161"/>
        <end position="179"/>
    </location>
</feature>
<evidence type="ECO:0000256" key="1">
    <source>
        <dbReference type="ARBA" id="ARBA00004141"/>
    </source>
</evidence>
<evidence type="ECO:0000256" key="2">
    <source>
        <dbReference type="ARBA" id="ARBA00008066"/>
    </source>
</evidence>
<feature type="transmembrane region" description="Helical" evidence="7">
    <location>
        <begin position="426"/>
        <end position="444"/>
    </location>
</feature>
<dbReference type="GO" id="GO:0015179">
    <property type="term" value="F:L-amino acid transmembrane transporter activity"/>
    <property type="evidence" value="ECO:0007669"/>
    <property type="project" value="TreeGrafter"/>
</dbReference>
<proteinExistence type="inferred from homology"/>
<evidence type="ECO:0000256" key="7">
    <source>
        <dbReference type="SAM" id="Phobius"/>
    </source>
</evidence>
<feature type="transmembrane region" description="Helical" evidence="7">
    <location>
        <begin position="379"/>
        <end position="405"/>
    </location>
</feature>
<organism evidence="9 10">
    <name type="scientific">Penicillium vulpinum</name>
    <dbReference type="NCBI Taxonomy" id="29845"/>
    <lineage>
        <taxon>Eukaryota</taxon>
        <taxon>Fungi</taxon>
        <taxon>Dikarya</taxon>
        <taxon>Ascomycota</taxon>
        <taxon>Pezizomycotina</taxon>
        <taxon>Eurotiomycetes</taxon>
        <taxon>Eurotiomycetidae</taxon>
        <taxon>Eurotiales</taxon>
        <taxon>Aspergillaceae</taxon>
        <taxon>Penicillium</taxon>
    </lineage>
</organism>
<dbReference type="PANTHER" id="PTHR22950:SF697">
    <property type="entry name" value="AMINO ACID TRANSPORTER (EUROFUNG)"/>
    <property type="match status" value="1"/>
</dbReference>
<evidence type="ECO:0000256" key="5">
    <source>
        <dbReference type="ARBA" id="ARBA00023136"/>
    </source>
</evidence>
<feature type="transmembrane region" description="Helical" evidence="7">
    <location>
        <begin position="313"/>
        <end position="332"/>
    </location>
</feature>
<dbReference type="GO" id="GO:0016020">
    <property type="term" value="C:membrane"/>
    <property type="evidence" value="ECO:0007669"/>
    <property type="project" value="UniProtKB-SubCell"/>
</dbReference>
<feature type="transmembrane region" description="Helical" evidence="7">
    <location>
        <begin position="186"/>
        <end position="206"/>
    </location>
</feature>
<gene>
    <name evidence="9" type="ORF">PENVUL_c044G03368</name>
</gene>
<evidence type="ECO:0000256" key="4">
    <source>
        <dbReference type="ARBA" id="ARBA00022989"/>
    </source>
</evidence>
<feature type="transmembrane region" description="Helical" evidence="7">
    <location>
        <begin position="130"/>
        <end position="149"/>
    </location>
</feature>
<dbReference type="Proteomes" id="UP000191518">
    <property type="component" value="Unassembled WGS sequence"/>
</dbReference>
<sequence length="465" mass="49819">MSSTASEKGDHLGATLAEETPDKSAGQMIQSNDREVFSESAEVDFRTVSWQWATIIFLKTVFATGVLSIPIAMSNLGAIGGSLSIVGWGLLNTYTAMIQGDFRLNHPNCHSIADMAGEVGGVVAQEVTGFMFILAYVIATGSGIVGASIGLDVLSDHAACTVWWSFLATVVIAAAASVRKFQHLSWLTWVGFISIFTAVFIVAVAVTTRGRPAAAPAVGEFDLGYQALPHPIPTFAAGMAASCTIFASFAGTSAFLPVISEMKKPRDYRKALFLCMTFIIASYLSLSLVIYRWCGTWVASPSLGSAGHTVEMVAYGIGLAGIMVSACLYLHVTAKYCFVRLLRNTTHIQRNTVTHWATWIGLVIGLAAISFILAEAIQIFNYLIALVGSLCFAPLAVSLPGWLWIADHKSWMRGSMTQRLAFGAHIFLILLGLFMLCGGTYGVVDEIINAYSNGSIGRVFGCNNT</sequence>
<feature type="transmembrane region" description="Helical" evidence="7">
    <location>
        <begin position="235"/>
        <end position="259"/>
    </location>
</feature>
<protein>
    <recommendedName>
        <fullName evidence="8">Amino acid transporter transmembrane domain-containing protein</fullName>
    </recommendedName>
</protein>
<keyword evidence="4 7" id="KW-1133">Transmembrane helix</keyword>
<feature type="transmembrane region" description="Helical" evidence="7">
    <location>
        <begin position="271"/>
        <end position="293"/>
    </location>
</feature>
<name>A0A1V6RI59_9EURO</name>
<feature type="domain" description="Amino acid transporter transmembrane" evidence="8">
    <location>
        <begin position="47"/>
        <end position="443"/>
    </location>
</feature>
<evidence type="ECO:0000313" key="10">
    <source>
        <dbReference type="Proteomes" id="UP000191518"/>
    </source>
</evidence>
<comment type="similarity">
    <text evidence="2">Belongs to the amino acid/polyamine transporter 2 family.</text>
</comment>
<evidence type="ECO:0000313" key="9">
    <source>
        <dbReference type="EMBL" id="OQE01188.1"/>
    </source>
</evidence>
<evidence type="ECO:0000259" key="8">
    <source>
        <dbReference type="Pfam" id="PF01490"/>
    </source>
</evidence>
<keyword evidence="10" id="KW-1185">Reference proteome</keyword>
<dbReference type="STRING" id="29845.A0A1V6RI59"/>
<reference evidence="10" key="1">
    <citation type="journal article" date="2017" name="Nat. Microbiol.">
        <title>Global analysis of biosynthetic gene clusters reveals vast potential of secondary metabolite production in Penicillium species.</title>
        <authorList>
            <person name="Nielsen J.C."/>
            <person name="Grijseels S."/>
            <person name="Prigent S."/>
            <person name="Ji B."/>
            <person name="Dainat J."/>
            <person name="Nielsen K.F."/>
            <person name="Frisvad J.C."/>
            <person name="Workman M."/>
            <person name="Nielsen J."/>
        </authorList>
    </citation>
    <scope>NUCLEOTIDE SEQUENCE [LARGE SCALE GENOMIC DNA]</scope>
    <source>
        <strain evidence="10">IBT 29486</strain>
    </source>
</reference>
<keyword evidence="3 7" id="KW-0812">Transmembrane</keyword>
<accession>A0A1V6RI59</accession>
<comment type="caution">
    <text evidence="9">The sequence shown here is derived from an EMBL/GenBank/DDBJ whole genome shotgun (WGS) entry which is preliminary data.</text>
</comment>
<feature type="transmembrane region" description="Helical" evidence="7">
    <location>
        <begin position="353"/>
        <end position="373"/>
    </location>
</feature>
<evidence type="ECO:0000256" key="3">
    <source>
        <dbReference type="ARBA" id="ARBA00022692"/>
    </source>
</evidence>
<keyword evidence="5 7" id="KW-0472">Membrane</keyword>
<comment type="subcellular location">
    <subcellularLocation>
        <location evidence="1">Membrane</location>
        <topology evidence="1">Multi-pass membrane protein</topology>
    </subcellularLocation>
</comment>
<evidence type="ECO:0000256" key="6">
    <source>
        <dbReference type="SAM" id="MobiDB-lite"/>
    </source>
</evidence>
<feature type="region of interest" description="Disordered" evidence="6">
    <location>
        <begin position="1"/>
        <end position="27"/>
    </location>
</feature>
<dbReference type="PANTHER" id="PTHR22950">
    <property type="entry name" value="AMINO ACID TRANSPORTER"/>
    <property type="match status" value="1"/>
</dbReference>
<dbReference type="Pfam" id="PF01490">
    <property type="entry name" value="Aa_trans"/>
    <property type="match status" value="1"/>
</dbReference>
<dbReference type="OrthoDB" id="40134at2759"/>
<dbReference type="InterPro" id="IPR013057">
    <property type="entry name" value="AA_transpt_TM"/>
</dbReference>